<name>A0A4U0XQF4_9PEZI</name>
<proteinExistence type="predicted"/>
<sequence length="288" mass="32171">MDALPTPCKENEFMGFCPSAVKLQNGDKKTSLKKRTDYHDSFSASGVSTFRCAEKGCAFQGHVSVDFVWKVVMKDEKLGLQCRWVFLAKSHMCQPAVTARQYQFQCPICIFSQGHAEGRVWKGTAIFLDHVSTHRGKDLHPDVLHKLNIINEYVATEKENFDLNLFPPGFDNRSGYASSDSQLSLAKAPTHSSVLDKVWSRKESTAPVAVDPHSTMERRPTYMTLRDRADSVVTVGAGAERETKEENGESINSFGLGGQTNILVVEPWSAGLSEFHKEREIDYLSADF</sequence>
<gene>
    <name evidence="1" type="ORF">B0A55_04113</name>
</gene>
<evidence type="ECO:0000313" key="1">
    <source>
        <dbReference type="EMBL" id="TKA77145.1"/>
    </source>
</evidence>
<organism evidence="1 2">
    <name type="scientific">Friedmanniomyces simplex</name>
    <dbReference type="NCBI Taxonomy" id="329884"/>
    <lineage>
        <taxon>Eukaryota</taxon>
        <taxon>Fungi</taxon>
        <taxon>Dikarya</taxon>
        <taxon>Ascomycota</taxon>
        <taxon>Pezizomycotina</taxon>
        <taxon>Dothideomycetes</taxon>
        <taxon>Dothideomycetidae</taxon>
        <taxon>Mycosphaerellales</taxon>
        <taxon>Teratosphaeriaceae</taxon>
        <taxon>Friedmanniomyces</taxon>
    </lineage>
</organism>
<keyword evidence="2" id="KW-1185">Reference proteome</keyword>
<dbReference type="OrthoDB" id="25896at2759"/>
<protein>
    <submittedName>
        <fullName evidence="1">Uncharacterized protein</fullName>
    </submittedName>
</protein>
<dbReference type="EMBL" id="NAJQ01000145">
    <property type="protein sequence ID" value="TKA77145.1"/>
    <property type="molecule type" value="Genomic_DNA"/>
</dbReference>
<comment type="caution">
    <text evidence="1">The sequence shown here is derived from an EMBL/GenBank/DDBJ whole genome shotgun (WGS) entry which is preliminary data.</text>
</comment>
<dbReference type="Proteomes" id="UP000309340">
    <property type="component" value="Unassembled WGS sequence"/>
</dbReference>
<evidence type="ECO:0000313" key="2">
    <source>
        <dbReference type="Proteomes" id="UP000309340"/>
    </source>
</evidence>
<reference evidence="1 2" key="1">
    <citation type="submission" date="2017-03" db="EMBL/GenBank/DDBJ databases">
        <title>Genomes of endolithic fungi from Antarctica.</title>
        <authorList>
            <person name="Coleine C."/>
            <person name="Masonjones S."/>
            <person name="Stajich J.E."/>
        </authorList>
    </citation>
    <scope>NUCLEOTIDE SEQUENCE [LARGE SCALE GENOMIC DNA]</scope>
    <source>
        <strain evidence="1 2">CCFEE 5184</strain>
    </source>
</reference>
<accession>A0A4U0XQF4</accession>
<dbReference type="AlphaFoldDB" id="A0A4U0XQF4"/>